<keyword evidence="3" id="KW-1185">Reference proteome</keyword>
<organism evidence="2 3">
    <name type="scientific">Coccomyxa subellipsoidea</name>
    <dbReference type="NCBI Taxonomy" id="248742"/>
    <lineage>
        <taxon>Eukaryota</taxon>
        <taxon>Viridiplantae</taxon>
        <taxon>Chlorophyta</taxon>
        <taxon>core chlorophytes</taxon>
        <taxon>Trebouxiophyceae</taxon>
        <taxon>Trebouxiophyceae incertae sedis</taxon>
        <taxon>Coccomyxaceae</taxon>
        <taxon>Coccomyxa</taxon>
    </lineage>
</organism>
<accession>A0ABR2YPG8</accession>
<name>A0ABR2YPG8_9CHLO</name>
<dbReference type="PANTHER" id="PTHR11909">
    <property type="entry name" value="CASEIN KINASE-RELATED"/>
    <property type="match status" value="1"/>
</dbReference>
<dbReference type="Gene3D" id="1.10.510.10">
    <property type="entry name" value="Transferase(Phosphotransferase) domain 1"/>
    <property type="match status" value="1"/>
</dbReference>
<dbReference type="EMBL" id="JALJOT010000007">
    <property type="protein sequence ID" value="KAK9908695.1"/>
    <property type="molecule type" value="Genomic_DNA"/>
</dbReference>
<comment type="caution">
    <text evidence="2">The sequence shown here is derived from an EMBL/GenBank/DDBJ whole genome shotgun (WGS) entry which is preliminary data.</text>
</comment>
<evidence type="ECO:0000313" key="2">
    <source>
        <dbReference type="EMBL" id="KAK9908695.1"/>
    </source>
</evidence>
<sequence>MLATDIESLCSGFPEEFAVYLKYCRCLRFDEQPDYAFLRKMFSDLFQRKGFQWDGEFCWTAKEPSEKPEESGFGERLAQV</sequence>
<gene>
    <name evidence="2" type="ORF">WJX75_001535</name>
</gene>
<evidence type="ECO:0000256" key="1">
    <source>
        <dbReference type="ARBA" id="ARBA00005926"/>
    </source>
</evidence>
<reference evidence="2 3" key="1">
    <citation type="journal article" date="2024" name="Nat. Commun.">
        <title>Phylogenomics reveals the evolutionary origins of lichenization in chlorophyte algae.</title>
        <authorList>
            <person name="Puginier C."/>
            <person name="Libourel C."/>
            <person name="Otte J."/>
            <person name="Skaloud P."/>
            <person name="Haon M."/>
            <person name="Grisel S."/>
            <person name="Petersen M."/>
            <person name="Berrin J.G."/>
            <person name="Delaux P.M."/>
            <person name="Dal Grande F."/>
            <person name="Keller J."/>
        </authorList>
    </citation>
    <scope>NUCLEOTIDE SEQUENCE [LARGE SCALE GENOMIC DNA]</scope>
    <source>
        <strain evidence="2 3">SAG 216-7</strain>
    </source>
</reference>
<proteinExistence type="inferred from homology"/>
<dbReference type="InterPro" id="IPR011009">
    <property type="entry name" value="Kinase-like_dom_sf"/>
</dbReference>
<evidence type="ECO:0000313" key="3">
    <source>
        <dbReference type="Proteomes" id="UP001491310"/>
    </source>
</evidence>
<dbReference type="InterPro" id="IPR050235">
    <property type="entry name" value="CK1_Ser-Thr_kinase"/>
</dbReference>
<evidence type="ECO:0008006" key="4">
    <source>
        <dbReference type="Google" id="ProtNLM"/>
    </source>
</evidence>
<comment type="similarity">
    <text evidence="1">Belongs to the protein kinase superfamily. CK1 Ser/Thr protein kinase family. Casein kinase I subfamily.</text>
</comment>
<protein>
    <recommendedName>
        <fullName evidence="4">Non-specific serine/threonine protein kinase</fullName>
    </recommendedName>
</protein>
<dbReference type="SUPFAM" id="SSF56112">
    <property type="entry name" value="Protein kinase-like (PK-like)"/>
    <property type="match status" value="1"/>
</dbReference>
<dbReference type="Proteomes" id="UP001491310">
    <property type="component" value="Unassembled WGS sequence"/>
</dbReference>